<dbReference type="RefSeq" id="WP_077171716.1">
    <property type="nucleotide sequence ID" value="NZ_MTLN01000004.1"/>
</dbReference>
<keyword evidence="1" id="KW-0175">Coiled coil</keyword>
<evidence type="ECO:0000259" key="3">
    <source>
        <dbReference type="Pfam" id="PF06791"/>
    </source>
</evidence>
<dbReference type="Pfam" id="PF06791">
    <property type="entry name" value="TMP_2"/>
    <property type="match status" value="1"/>
</dbReference>
<proteinExistence type="predicted"/>
<dbReference type="InterPro" id="IPR009628">
    <property type="entry name" value="Phage_tape_measure_N"/>
</dbReference>
<dbReference type="InterPro" id="IPR006431">
    <property type="entry name" value="Phage_tape_meas_C"/>
</dbReference>
<dbReference type="Pfam" id="PF09718">
    <property type="entry name" value="Tape_meas_lam_C"/>
    <property type="match status" value="1"/>
</dbReference>
<feature type="compositionally biased region" description="Basic and acidic residues" evidence="2">
    <location>
        <begin position="513"/>
        <end position="524"/>
    </location>
</feature>
<feature type="coiled-coil region" evidence="1">
    <location>
        <begin position="536"/>
        <end position="563"/>
    </location>
</feature>
<keyword evidence="6" id="KW-1185">Reference proteome</keyword>
<feature type="domain" description="Bacteriophage tail tape measure N-terminal" evidence="3">
    <location>
        <begin position="129"/>
        <end position="330"/>
    </location>
</feature>
<comment type="caution">
    <text evidence="5">The sequence shown here is derived from an EMBL/GenBank/DDBJ whole genome shotgun (WGS) entry which is preliminary data.</text>
</comment>
<feature type="region of interest" description="Disordered" evidence="2">
    <location>
        <begin position="492"/>
        <end position="532"/>
    </location>
</feature>
<reference evidence="5 6" key="1">
    <citation type="submission" date="2017-01" db="EMBL/GenBank/DDBJ databases">
        <title>Pseudomonas psychrotolerans genome sequencing and assembly.</title>
        <authorList>
            <person name="Vyas B."/>
            <person name="Mayilraj S."/>
        </authorList>
    </citation>
    <scope>NUCLEOTIDE SEQUENCE [LARGE SCALE GENOMIC DNA]</scope>
    <source>
        <strain evidence="5 6">SDS18</strain>
    </source>
</reference>
<dbReference type="Proteomes" id="UP000189310">
    <property type="component" value="Unassembled WGS sequence"/>
</dbReference>
<feature type="domain" description="Bacteriophage tail tape measure C-terminal" evidence="4">
    <location>
        <begin position="753"/>
        <end position="826"/>
    </location>
</feature>
<organism evidence="5 6">
    <name type="scientific">Pseudomonas oryzihabitans</name>
    <dbReference type="NCBI Taxonomy" id="47885"/>
    <lineage>
        <taxon>Bacteria</taxon>
        <taxon>Pseudomonadati</taxon>
        <taxon>Pseudomonadota</taxon>
        <taxon>Gammaproteobacteria</taxon>
        <taxon>Pseudomonadales</taxon>
        <taxon>Pseudomonadaceae</taxon>
        <taxon>Pseudomonas</taxon>
    </lineage>
</organism>
<evidence type="ECO:0000313" key="5">
    <source>
        <dbReference type="EMBL" id="ONN71734.1"/>
    </source>
</evidence>
<gene>
    <name evidence="5" type="ORF">BVL52_08815</name>
</gene>
<evidence type="ECO:0008006" key="7">
    <source>
        <dbReference type="Google" id="ProtNLM"/>
    </source>
</evidence>
<evidence type="ECO:0000256" key="1">
    <source>
        <dbReference type="SAM" id="Coils"/>
    </source>
</evidence>
<evidence type="ECO:0000259" key="4">
    <source>
        <dbReference type="Pfam" id="PF09718"/>
    </source>
</evidence>
<sequence>MVSSIAQLGIEISSQGANQAAADLDRLTQAGAKAEATAGRTGKAWEDAGKKIKKGADDSAKAIAQQQQELSELVGQIDPTIAAFERLDAQQQKLRQFKAAGLIDQADFERFNGRLDQARSGLARFDDSLMRSGNTAKQNAAALRGVPAQFTDIVVSLQAGQAPLTVLLQQGGQLKDMFGGIGPAAKALGGYITGLINPFTLAAAGATALAYGFVAGRQEAVEYNKALILTGGYAGVTADQLSTMARQVSSVVGTTGAAASALATLAGGGKIASGSFVEVAEAAVAMEKATGKAVGDTIAEFNKIADDPVAAAKALDDQYHFLTATIYSQIVALKEQGDTIGATRLLTDTYADTVKTRAGEITENLGFIERGWNAVKSAAAGALDGLKSVGREASLTDQIEDAERRLKIAESGSFDFLGRNKASANAIREQLDMLRSQQDAEADIAAYDKQQSETQDKAKKAMQEVDKLSASALTNEEKRNKALETYRKQLEDIRKANPNDSRLNADSIAKNEQAIRDQFKDPKTSTRSSPVDLTSYNDAQNALKQLQATFQNAERELEASQRAGLISQAEYTTRRTALIQQEKNDVSAAYQQEIAALEAAKARATTTGEQRIQLDQKIADARTNMVKAQQDADTQLNVLSLNEQARLKKQEESIRTYVDALDQQNKALRDQGIRAAAGVGQGQRQRELNNSLNGIQDSANNKRLELANQYGDGSRGMSFEEYQEKLKAVQASENDLRETVLQNYADMDDAQRSFSNGATAAWQDYLDNAKDISATAYDLVSNSLTDLTDGIADGFANAVVEGETLRDTMSSLATTIEKEVLSTLVKLGIQYGVNAALEIAGITTVDAAKKASIASTAAAQTAAITTTAAVSSAATAATTAEQTAAAAATTTAWAPAATVASIGSFGTAAAIGLAAVVAALALSKGFRTGGYTGDGGVDDVAGVVHGKEFVFDASSTSRIGVDRLEALRRGESIEASTPAIATSGSAANSSSYGGATIHGGINMSFPGVTNAQEAKRSTAAGGRQIVGALQRAQRYS</sequence>
<accession>A0ABX3IXI4</accession>
<protein>
    <recommendedName>
        <fullName evidence="7">Phage tail tape measure protein</fullName>
    </recommendedName>
</protein>
<evidence type="ECO:0000256" key="2">
    <source>
        <dbReference type="SAM" id="MobiDB-lite"/>
    </source>
</evidence>
<dbReference type="EMBL" id="MTLN01000004">
    <property type="protein sequence ID" value="ONN71734.1"/>
    <property type="molecule type" value="Genomic_DNA"/>
</dbReference>
<feature type="coiled-coil region" evidence="1">
    <location>
        <begin position="587"/>
        <end position="667"/>
    </location>
</feature>
<evidence type="ECO:0000313" key="6">
    <source>
        <dbReference type="Proteomes" id="UP000189310"/>
    </source>
</evidence>
<name>A0ABX3IXI4_9PSED</name>